<reference evidence="2 3" key="1">
    <citation type="submission" date="2018-02" db="EMBL/GenBank/DDBJ databases">
        <title>The genomes of Aspergillus section Nigri reveals drivers in fungal speciation.</title>
        <authorList>
            <consortium name="DOE Joint Genome Institute"/>
            <person name="Vesth T.C."/>
            <person name="Nybo J."/>
            <person name="Theobald S."/>
            <person name="Brandl J."/>
            <person name="Frisvad J.C."/>
            <person name="Nielsen K.F."/>
            <person name="Lyhne E.K."/>
            <person name="Kogle M.E."/>
            <person name="Kuo A."/>
            <person name="Riley R."/>
            <person name="Clum A."/>
            <person name="Nolan M."/>
            <person name="Lipzen A."/>
            <person name="Salamov A."/>
            <person name="Henrissat B."/>
            <person name="Wiebenga A."/>
            <person name="De vries R.P."/>
            <person name="Grigoriev I.V."/>
            <person name="Mortensen U.H."/>
            <person name="Andersen M.R."/>
            <person name="Baker S.E."/>
        </authorList>
    </citation>
    <scope>NUCLEOTIDE SEQUENCE [LARGE SCALE GENOMIC DNA]</scope>
    <source>
        <strain evidence="2 3">CBS 114.51</strain>
    </source>
</reference>
<name>A0A8T8XFN9_ASPJA</name>
<feature type="compositionally biased region" description="Basic and acidic residues" evidence="1">
    <location>
        <begin position="62"/>
        <end position="75"/>
    </location>
</feature>
<gene>
    <name evidence="2" type="ORF">BO86DRAFT_77532</name>
</gene>
<dbReference type="AlphaFoldDB" id="A0A8T8XFN9"/>
<feature type="compositionally biased region" description="Polar residues" evidence="1">
    <location>
        <begin position="47"/>
        <end position="61"/>
    </location>
</feature>
<dbReference type="GeneID" id="37181359"/>
<dbReference type="EMBL" id="KZ824771">
    <property type="protein sequence ID" value="RAH87086.1"/>
    <property type="molecule type" value="Genomic_DNA"/>
</dbReference>
<evidence type="ECO:0000256" key="1">
    <source>
        <dbReference type="SAM" id="MobiDB-lite"/>
    </source>
</evidence>
<feature type="region of interest" description="Disordered" evidence="1">
    <location>
        <begin position="47"/>
        <end position="75"/>
    </location>
</feature>
<evidence type="ECO:0000313" key="3">
    <source>
        <dbReference type="Proteomes" id="UP000249497"/>
    </source>
</evidence>
<sequence>MSRSALSTNGLAKSLCKYAMRDARKEEEGNKRDEVYFELLKSISPNEMQSAGCSGLNQRSQPEGRKKGRKEGQDHEHVTQFICLRSIACLNKM</sequence>
<dbReference type="RefSeq" id="XP_025532980.1">
    <property type="nucleotide sequence ID" value="XM_025677666.1"/>
</dbReference>
<keyword evidence="3" id="KW-1185">Reference proteome</keyword>
<evidence type="ECO:0000313" key="2">
    <source>
        <dbReference type="EMBL" id="RAH87086.1"/>
    </source>
</evidence>
<protein>
    <submittedName>
        <fullName evidence="2">Uncharacterized protein</fullName>
    </submittedName>
</protein>
<proteinExistence type="predicted"/>
<dbReference type="Proteomes" id="UP000249497">
    <property type="component" value="Unassembled WGS sequence"/>
</dbReference>
<accession>A0A8T8XFN9</accession>
<organism evidence="2 3">
    <name type="scientific">Aspergillus japonicus CBS 114.51</name>
    <dbReference type="NCBI Taxonomy" id="1448312"/>
    <lineage>
        <taxon>Eukaryota</taxon>
        <taxon>Fungi</taxon>
        <taxon>Dikarya</taxon>
        <taxon>Ascomycota</taxon>
        <taxon>Pezizomycotina</taxon>
        <taxon>Eurotiomycetes</taxon>
        <taxon>Eurotiomycetidae</taxon>
        <taxon>Eurotiales</taxon>
        <taxon>Aspergillaceae</taxon>
        <taxon>Aspergillus</taxon>
        <taxon>Aspergillus subgen. Circumdati</taxon>
    </lineage>
</organism>